<name>A0AC35F2E1_9BILA</name>
<protein>
    <submittedName>
        <fullName evidence="2">Uncharacterized protein</fullName>
    </submittedName>
</protein>
<sequence length="334" mass="38712">MINQKLQFIFFFKLKDVDNIPVQSYSDLALDEICEILKNDKSEVNVFQALSSLYGSYAANLELFNEKFNDCIMPLIGELFKWKEDVGDTYIFMLNKVFDAVHQLPAKTIWGCFDKLCEYILHGLQNEQSKFKVLSLYILQTHIFPRCPATMNKDLYCQYLDFLSRDCIIGKVNFDVIRAALITLPDFLQIYLRDNDSTPLDYAEIVIHNNRIASLFRTPQAEFDYTFGGTIFYDVPQSYPTNSKTGIALLGLCCFTFFSRIIVIENFQLENHYEYMANRFHSINLIIQRYVSDNEIPNGRYGRAFIQLTNDLGFMILASQNTILSPHLQTLHGI</sequence>
<evidence type="ECO:0000313" key="2">
    <source>
        <dbReference type="WBParaSite" id="PS1159_v2.g13090.t1"/>
    </source>
</evidence>
<dbReference type="WBParaSite" id="PS1159_v2.g13090.t1">
    <property type="protein sequence ID" value="PS1159_v2.g13090.t1"/>
    <property type="gene ID" value="PS1159_v2.g13090"/>
</dbReference>
<organism evidence="1 2">
    <name type="scientific">Panagrolaimus sp. PS1159</name>
    <dbReference type="NCBI Taxonomy" id="55785"/>
    <lineage>
        <taxon>Eukaryota</taxon>
        <taxon>Metazoa</taxon>
        <taxon>Ecdysozoa</taxon>
        <taxon>Nematoda</taxon>
        <taxon>Chromadorea</taxon>
        <taxon>Rhabditida</taxon>
        <taxon>Tylenchina</taxon>
        <taxon>Panagrolaimomorpha</taxon>
        <taxon>Panagrolaimoidea</taxon>
        <taxon>Panagrolaimidae</taxon>
        <taxon>Panagrolaimus</taxon>
    </lineage>
</organism>
<dbReference type="Proteomes" id="UP000887580">
    <property type="component" value="Unplaced"/>
</dbReference>
<proteinExistence type="predicted"/>
<accession>A0AC35F2E1</accession>
<evidence type="ECO:0000313" key="1">
    <source>
        <dbReference type="Proteomes" id="UP000887580"/>
    </source>
</evidence>
<reference evidence="2" key="1">
    <citation type="submission" date="2022-11" db="UniProtKB">
        <authorList>
            <consortium name="WormBaseParasite"/>
        </authorList>
    </citation>
    <scope>IDENTIFICATION</scope>
</reference>